<keyword evidence="2" id="KW-0863">Zinc-finger</keyword>
<reference evidence="2 3" key="1">
    <citation type="submission" date="2019-06" db="EMBL/GenBank/DDBJ databases">
        <title>Sequencing the genomes of 1000 actinobacteria strains.</title>
        <authorList>
            <person name="Klenk H.-P."/>
        </authorList>
    </citation>
    <scope>NUCLEOTIDE SEQUENCE [LARGE SCALE GENOMIC DNA]</scope>
    <source>
        <strain evidence="2 3">DSM 19560</strain>
    </source>
</reference>
<keyword evidence="2" id="KW-0479">Metal-binding</keyword>
<dbReference type="OrthoDB" id="4171838at2"/>
<dbReference type="AlphaFoldDB" id="A0A561E770"/>
<organism evidence="2 3">
    <name type="scientific">Rudaeicoccus suwonensis</name>
    <dbReference type="NCBI Taxonomy" id="657409"/>
    <lineage>
        <taxon>Bacteria</taxon>
        <taxon>Bacillati</taxon>
        <taxon>Actinomycetota</taxon>
        <taxon>Actinomycetes</taxon>
        <taxon>Micrococcales</taxon>
        <taxon>Dermacoccaceae</taxon>
        <taxon>Rudaeicoccus</taxon>
    </lineage>
</organism>
<dbReference type="EMBL" id="VIVQ01000001">
    <property type="protein sequence ID" value="TWE11468.1"/>
    <property type="molecule type" value="Genomic_DNA"/>
</dbReference>
<sequence>MNPLTEQQIRASLVNATKREITQASIPDLAAVRWDRLDYLGWVDVKRPLAAYVVIELDRGLTGMMLRAPGTAGRRARAMCAWCQDVTATDDVTLYVARRAGAEGRQGNTVGTLICTHFECSRNARRMPSATEVGSNDPAARQLVVDRRIASVQKRSRRFVEQLFQ</sequence>
<dbReference type="RefSeq" id="WP_145224762.1">
    <property type="nucleotide sequence ID" value="NZ_VIVQ01000001.1"/>
</dbReference>
<protein>
    <submittedName>
        <fullName evidence="2">Treble-clef zinc-finger protein</fullName>
    </submittedName>
</protein>
<evidence type="ECO:0000313" key="2">
    <source>
        <dbReference type="EMBL" id="TWE11468.1"/>
    </source>
</evidence>
<keyword evidence="2" id="KW-0862">Zinc</keyword>
<feature type="domain" description="Elongation factor G-binding protein C-terminal treble-clef zinc-finger" evidence="1">
    <location>
        <begin position="8"/>
        <end position="162"/>
    </location>
</feature>
<name>A0A561E770_9MICO</name>
<dbReference type="GO" id="GO:0008270">
    <property type="term" value="F:zinc ion binding"/>
    <property type="evidence" value="ECO:0007669"/>
    <property type="project" value="UniProtKB-KW"/>
</dbReference>
<keyword evidence="3" id="KW-1185">Reference proteome</keyword>
<gene>
    <name evidence="2" type="ORF">BKA23_0236</name>
</gene>
<dbReference type="Proteomes" id="UP000318297">
    <property type="component" value="Unassembled WGS sequence"/>
</dbReference>
<dbReference type="InterPro" id="IPR032330">
    <property type="entry name" value="EF-G-binding_C"/>
</dbReference>
<evidence type="ECO:0000313" key="3">
    <source>
        <dbReference type="Proteomes" id="UP000318297"/>
    </source>
</evidence>
<comment type="caution">
    <text evidence="2">The sequence shown here is derived from an EMBL/GenBank/DDBJ whole genome shotgun (WGS) entry which is preliminary data.</text>
</comment>
<proteinExistence type="predicted"/>
<evidence type="ECO:0000259" key="1">
    <source>
        <dbReference type="Pfam" id="PF16571"/>
    </source>
</evidence>
<dbReference type="Pfam" id="PF16571">
    <property type="entry name" value="FBP_C"/>
    <property type="match status" value="1"/>
</dbReference>
<accession>A0A561E770</accession>